<dbReference type="PROSITE" id="PS51257">
    <property type="entry name" value="PROKAR_LIPOPROTEIN"/>
    <property type="match status" value="1"/>
</dbReference>
<feature type="region of interest" description="Disordered" evidence="2">
    <location>
        <begin position="1775"/>
        <end position="1797"/>
    </location>
</feature>
<protein>
    <submittedName>
        <fullName evidence="4">Unannotated protein</fullName>
    </submittedName>
</protein>
<dbReference type="PROSITE" id="PS50853">
    <property type="entry name" value="FN3"/>
    <property type="match status" value="4"/>
</dbReference>
<dbReference type="SMART" id="SM00060">
    <property type="entry name" value="FN3"/>
    <property type="match status" value="4"/>
</dbReference>
<gene>
    <name evidence="4" type="ORF">UFOPK3733_01913</name>
</gene>
<dbReference type="InterPro" id="IPR013783">
    <property type="entry name" value="Ig-like_fold"/>
</dbReference>
<feature type="domain" description="Fibronectin type-III" evidence="3">
    <location>
        <begin position="767"/>
        <end position="864"/>
    </location>
</feature>
<reference evidence="4" key="1">
    <citation type="submission" date="2020-05" db="EMBL/GenBank/DDBJ databases">
        <authorList>
            <person name="Chiriac C."/>
            <person name="Salcher M."/>
            <person name="Ghai R."/>
            <person name="Kavagutti S V."/>
        </authorList>
    </citation>
    <scope>NUCLEOTIDE SEQUENCE</scope>
</reference>
<feature type="domain" description="Fibronectin type-III" evidence="3">
    <location>
        <begin position="83"/>
        <end position="186"/>
    </location>
</feature>
<dbReference type="InterPro" id="IPR036116">
    <property type="entry name" value="FN3_sf"/>
</dbReference>
<sequence>MYRTNLARVQSGEFTTCVGGGSASCGYNTVSVSPTGSSTWSTPLTMGGVPGGLAILKITQDAGSSGVTQPTIYQAIVLPNITNPGQPTALTMTPSPDSIELSWTAPANTGGSPITGYYVVVMSGITDSTGQFLAKFPLSVCMTVSTSCVPSPGLSGPTFIVNIQAMNQAGMSPLLTQGPFADSAPGSPSNVTLAPSSLGTTVSWTPSPTTTYPGTSTYVATLSPGGQTCTYTVPLTGTPLNSCTVSGLTRGQVVTATVVAQNVMGSSPASLGSAPLTVVQAPGAPRSVVAIATGQAALQISWEAPADAGGLPITSYVATASPGGASCTYQVVQPETNTCSIGGLAIGWPYSVSVVAINAAGNSAEATTAISVTPKPAATWAYSFAKYVHGTGVTYGAAWALELNAGREQCSGGNATVTDASGIVVARGPLGRVNQYYVDGYSQDQTIPRHTIFIQFYGNSDWPTPATAPINPGPQTVTITLDGTGSCAAGSIAAPLGAWINGKPVFDGSYIKPSKMIITKTLSPSSPVVGQPITISGTVKPDDYNVGEFPDYAEILALKDQNGNVLASTTIYPDRTYRLLYYQGRTDVYDGNRKIYPDQGDWNFSDPGPNWLVHGVFSMTYTPTAAGLQSLTLVVGTGGKGWESTGVPISIGSDASPVNLATSFSAVHPGQGATATVAVAAFGALGKINARINGLVAVNAATGDGLWPITCAVTCTATVQIPANQLVSQGNSLVLTYDNPNTGVTHRLTSSVPITPWPATVDVRVGAGAPLEVLVQPGDGSAVVTWTEPAANQSTISSYTATATSSDGLQPVRSCTAPVGSTSCSISGLTNSVQYSYSASTTATLNGRQVTSSMSRAVLGVPMAGLVSGSPRPPEAAPGSSTVARDALVPISVVVSFPTQMPRFGGDGTTPIDGSVSLTSSSPQDCASSSTGYCASTKTTATAQLNNPSAPSSFAVSAAPVGFTPTGQGSWQGSTYTFNGFIFVGGTSFQIGATFTPSAAVVATDASASTTITGIGPAPITIELASATVTGGEYAPSNVYAACFYMCPTQSGGPTSWGFGVVARGDTAYVKASINPALATAKDLSTLIALQVSKAPGNPLFVQDDGSAGEFVYPDTLGGGYPHTFQVGDQRQTCVACYIWKIRNLNDRVTNQSPLPPGGLAIGTYLLSVNTYSVGSQAYLETDTPSEAQSELARRTSQTAFPLIVNGYPTQQSSQIGLVPSPKPTFSALTQLLVTTSARWPGLAPEVPTSSAGVTATVYLVSADGSTSTPLASCSYLGICYSEYQSTDWAGNETNVPFTTSSTAVPAAGTLAISIPLFIGFQQQLMTEGYKVIVETTSSWGTTVDSPPLTLTNVQPYSVTSEPLGLSIVGQWLGGIPQNPDLEPPSGYFTWQQYYMTVGFWNSIFGPGAVTDFLVKATGHLVMILPTLIVPFGSITENLVYFALKQGTERLAAQAAKRALLEIAANDLMYSIGSTMTRNSSSWLSWLGGKALGVSFTATRKAGESLARVGANWAARNVPAAISTACSRANAAVAILSPSPVEKDNKMFSGGGCIESAMNAAVAAGANSAPLVNAGNAVHDFNTQVVGGLVGLGGMDTSATDALFGPQTAPLWVQSFSAFIPIHSPSAFGPNDSVTLSLYSGKNGSGTNLKDIAVCPLTGAACWGVASGLEVHAVPGGFFVDGTFPQDVSWTPPGAWLGATINRSGAPVFSGYGNVPFAGKPYNCGPVPYGSKATWAYDYCLNWSAAREYSGEKWTQQPGGISLYDAARNGSIPWPTAVNPSQSYAPETNLYRQAPPN</sequence>
<feature type="domain" description="Fibronectin type-III" evidence="3">
    <location>
        <begin position="187"/>
        <end position="281"/>
    </location>
</feature>
<evidence type="ECO:0000256" key="1">
    <source>
        <dbReference type="ARBA" id="ARBA00023319"/>
    </source>
</evidence>
<dbReference type="InterPro" id="IPR003961">
    <property type="entry name" value="FN3_dom"/>
</dbReference>
<evidence type="ECO:0000259" key="3">
    <source>
        <dbReference type="PROSITE" id="PS50853"/>
    </source>
</evidence>
<name>A0A6J7K840_9ZZZZ</name>
<organism evidence="4">
    <name type="scientific">freshwater metagenome</name>
    <dbReference type="NCBI Taxonomy" id="449393"/>
    <lineage>
        <taxon>unclassified sequences</taxon>
        <taxon>metagenomes</taxon>
        <taxon>ecological metagenomes</taxon>
    </lineage>
</organism>
<dbReference type="CDD" id="cd00063">
    <property type="entry name" value="FN3"/>
    <property type="match status" value="3"/>
</dbReference>
<dbReference type="SUPFAM" id="SSF49265">
    <property type="entry name" value="Fibronectin type III"/>
    <property type="match status" value="3"/>
</dbReference>
<proteinExistence type="predicted"/>
<accession>A0A6J7K840</accession>
<dbReference type="Pfam" id="PF00041">
    <property type="entry name" value="fn3"/>
    <property type="match status" value="1"/>
</dbReference>
<keyword evidence="1" id="KW-0393">Immunoglobulin domain</keyword>
<feature type="domain" description="Fibronectin type-III" evidence="3">
    <location>
        <begin position="284"/>
        <end position="377"/>
    </location>
</feature>
<dbReference type="Gene3D" id="2.60.40.10">
    <property type="entry name" value="Immunoglobulins"/>
    <property type="match status" value="4"/>
</dbReference>
<evidence type="ECO:0000313" key="4">
    <source>
        <dbReference type="EMBL" id="CAB4951605.1"/>
    </source>
</evidence>
<evidence type="ECO:0000256" key="2">
    <source>
        <dbReference type="SAM" id="MobiDB-lite"/>
    </source>
</evidence>
<dbReference type="PANTHER" id="PTHR14340">
    <property type="entry name" value="MICROFIBRIL-ASSOCIATED GLYCOPROTEIN 3"/>
    <property type="match status" value="1"/>
</dbReference>
<dbReference type="EMBL" id="CAFBNC010000130">
    <property type="protein sequence ID" value="CAB4951605.1"/>
    <property type="molecule type" value="Genomic_DNA"/>
</dbReference>
<dbReference type="PANTHER" id="PTHR14340:SF11">
    <property type="entry name" value="IG-LIKE DOMAIN-CONTAINING PROTEIN"/>
    <property type="match status" value="1"/>
</dbReference>